<gene>
    <name evidence="1" type="ORF">EBQ10_07955</name>
</gene>
<dbReference type="AlphaFoldDB" id="A0A3S9QMQ7"/>
<dbReference type="SUPFAM" id="SSF109854">
    <property type="entry name" value="DinB/YfiT-like putative metalloenzymes"/>
    <property type="match status" value="1"/>
</dbReference>
<evidence type="ECO:0000313" key="1">
    <source>
        <dbReference type="EMBL" id="AZR07231.1"/>
    </source>
</evidence>
<name>A0A3S9QMQ7_9ACTO</name>
<dbReference type="Gene3D" id="1.20.120.450">
    <property type="entry name" value="dinb family like domain"/>
    <property type="match status" value="1"/>
</dbReference>
<dbReference type="Pfam" id="PF08020">
    <property type="entry name" value="DUF1706"/>
    <property type="match status" value="1"/>
</dbReference>
<dbReference type="InterPro" id="IPR034660">
    <property type="entry name" value="DinB/YfiT-like"/>
</dbReference>
<dbReference type="Proteomes" id="UP000275951">
    <property type="component" value="Chromosome"/>
</dbReference>
<reference evidence="1 2" key="1">
    <citation type="submission" date="2018-11" db="EMBL/GenBank/DDBJ databases">
        <title>Multidrug-resistant genes are associated with an 42-kb island TGI1 carrying a complex class 1 integron in a Trueperella pyogenes.</title>
        <authorList>
            <person name="Dong W."/>
        </authorList>
    </citation>
    <scope>NUCLEOTIDE SEQUENCE [LARGE SCALE GENOMIC DNA]</scope>
    <source>
        <strain evidence="1 2">TP4</strain>
    </source>
</reference>
<protein>
    <submittedName>
        <fullName evidence="1">DfsB family protein</fullName>
    </submittedName>
</protein>
<organism evidence="1 2">
    <name type="scientific">Trueperella pyogenes</name>
    <dbReference type="NCBI Taxonomy" id="1661"/>
    <lineage>
        <taxon>Bacteria</taxon>
        <taxon>Bacillati</taxon>
        <taxon>Actinomycetota</taxon>
        <taxon>Actinomycetes</taxon>
        <taxon>Actinomycetales</taxon>
        <taxon>Actinomycetaceae</taxon>
        <taxon>Trueperella</taxon>
    </lineage>
</organism>
<dbReference type="InterPro" id="IPR012550">
    <property type="entry name" value="DUF1706"/>
</dbReference>
<evidence type="ECO:0000313" key="2">
    <source>
        <dbReference type="Proteomes" id="UP000275951"/>
    </source>
</evidence>
<dbReference type="EMBL" id="CP033905">
    <property type="protein sequence ID" value="AZR07231.1"/>
    <property type="molecule type" value="Genomic_DNA"/>
</dbReference>
<dbReference type="PIRSF" id="PIRSF031551">
    <property type="entry name" value="DUF1706"/>
    <property type="match status" value="1"/>
</dbReference>
<dbReference type="RefSeq" id="WP_108726294.1">
    <property type="nucleotide sequence ID" value="NZ_CP029001.1"/>
</dbReference>
<accession>A0A3S9QMQ7</accession>
<proteinExistence type="predicted"/>
<sequence>MPRPTTQNELLTAANLSFEKLTKLWDGFTAEQAHRPFPAALLTSGTQAHWQRDRRLRDVVIHLHEWHNLLVTWVNANQTGTPTSFFPEPYTWRNYAALNEQFVCQHQDTTYETARSLLATSHCRVLEMIESFSNDELFTKKYFTWTGTTSLGSYFVSATSSHYEWAAKKTRAYAKILAREDEL</sequence>
<dbReference type="PANTHER" id="PTHR40658">
    <property type="match status" value="1"/>
</dbReference>
<dbReference type="PANTHER" id="PTHR40658:SF4">
    <property type="entry name" value="HYPOTHETICAL CYTOSOLIC PROTEIN"/>
    <property type="match status" value="1"/>
</dbReference>